<keyword evidence="4 8" id="KW-0812">Transmembrane</keyword>
<feature type="transmembrane region" description="Helical" evidence="8">
    <location>
        <begin position="525"/>
        <end position="543"/>
    </location>
</feature>
<feature type="transmembrane region" description="Helical" evidence="8">
    <location>
        <begin position="401"/>
        <end position="420"/>
    </location>
</feature>
<evidence type="ECO:0000313" key="11">
    <source>
        <dbReference type="EMBL" id="QHQ39558.1"/>
    </source>
</evidence>
<dbReference type="EMBL" id="JACHHR010000001">
    <property type="protein sequence ID" value="MBB5209903.1"/>
    <property type="molecule type" value="Genomic_DNA"/>
</dbReference>
<feature type="transmembrane region" description="Helical" evidence="8">
    <location>
        <begin position="345"/>
        <end position="363"/>
    </location>
</feature>
<evidence type="ECO:0000256" key="1">
    <source>
        <dbReference type="ARBA" id="ARBA00004651"/>
    </source>
</evidence>
<comment type="subcellular location">
    <subcellularLocation>
        <location evidence="1">Cell membrane</location>
        <topology evidence="1">Multi-pass membrane protein</topology>
    </subcellularLocation>
</comment>
<evidence type="ECO:0000256" key="6">
    <source>
        <dbReference type="ARBA" id="ARBA00022989"/>
    </source>
</evidence>
<dbReference type="InterPro" id="IPR026392">
    <property type="entry name" value="Exo/Archaeosortase_dom"/>
</dbReference>
<evidence type="ECO:0000313" key="12">
    <source>
        <dbReference type="Proteomes" id="UP000464675"/>
    </source>
</evidence>
<feature type="domain" description="CAAX prenyl protease 2/Lysostaphin resistance protein A-like" evidence="9">
    <location>
        <begin position="441"/>
        <end position="534"/>
    </location>
</feature>
<sequence length="548" mass="60661">MLKHFRAIFPLGVAFLLVLQLLYISQRFDAYTLVMEGATDGWRVLFGYLGKAAKIAVLYVALLCLLLKRELRSVLHSVRLEADIRRVGVYLLPQLLSYWVLLQSSLLIFEFAGEAGQLGILPYLFWFGALITSLVCWLLMIAPIRFWLRTTVRYRKPIVVAALVTAAIWLFTVMAGSLWGPLSTLTFVFSSNLLAQLNPQLVVVEPSQKVLGMGDFLVSVAPACSGYEGVGLISAFLALYLYLNRKEFRFPRAFVLFPLGVVVIWLLNVVRIAVLVALGYYWSADVAIGGFHSQAGWILFILTSFGLLWFASHWRFVMRADTGTVPQARKAAEPLERTNGARATAALMPLIVLLAADLLTSAFSSEFIWLYPVRVIAVLVTLAWFWPVLRLIPYRPSFQALGAGVGAAVIWVVLLFNTGVEADQAFSQMLRGTPELWSGLWLALRFLGAAITVPIAEELAFRGYLLCKLSRSPNYTHGALPWSVTGVLVSSLAFGALHGAWVAGTIAGLIYAYVRLRSRHVGDAITAHATTNLLVFIFAAYTGQWSMI</sequence>
<dbReference type="GO" id="GO:0004175">
    <property type="term" value="F:endopeptidase activity"/>
    <property type="evidence" value="ECO:0007669"/>
    <property type="project" value="UniProtKB-ARBA"/>
</dbReference>
<evidence type="ECO:0000256" key="8">
    <source>
        <dbReference type="SAM" id="Phobius"/>
    </source>
</evidence>
<protein>
    <submittedName>
        <fullName evidence="10">Exosortase E/protease (VPEID-CTERM system)</fullName>
    </submittedName>
    <submittedName>
        <fullName evidence="11">Exosortase E/protease, VPEID-CTERM system</fullName>
        <ecNumber evidence="11">3.4.22.-</ecNumber>
    </submittedName>
</protein>
<feature type="transmembrane region" description="Helical" evidence="8">
    <location>
        <begin position="158"/>
        <end position="179"/>
    </location>
</feature>
<dbReference type="InterPro" id="IPR003675">
    <property type="entry name" value="Rce1/LyrA-like_dom"/>
</dbReference>
<feature type="transmembrane region" description="Helical" evidence="8">
    <location>
        <begin position="123"/>
        <end position="146"/>
    </location>
</feature>
<feature type="transmembrane region" description="Helical" evidence="8">
    <location>
        <begin position="216"/>
        <end position="243"/>
    </location>
</feature>
<accession>A0A6P1T9V6</accession>
<reference evidence="10 13" key="2">
    <citation type="submission" date="2020-08" db="EMBL/GenBank/DDBJ databases">
        <title>Genomic Encyclopedia of Type Strains, Phase IV (KMG-IV): sequencing the most valuable type-strain genomes for metagenomic binning, comparative biology and taxonomic classification.</title>
        <authorList>
            <person name="Goeker M."/>
        </authorList>
    </citation>
    <scope>NUCLEOTIDE SEQUENCE [LARGE SCALE GENOMIC DNA]</scope>
    <source>
        <strain evidence="10 13">DSM 11525</strain>
    </source>
</reference>
<evidence type="ECO:0000256" key="2">
    <source>
        <dbReference type="ARBA" id="ARBA00022475"/>
    </source>
</evidence>
<dbReference type="RefSeq" id="WP_161858875.1">
    <property type="nucleotide sequence ID" value="NZ_CP047491.1"/>
</dbReference>
<feature type="transmembrane region" description="Helical" evidence="8">
    <location>
        <begin position="255"/>
        <end position="282"/>
    </location>
</feature>
<reference evidence="11 12" key="1">
    <citation type="submission" date="2020-01" db="EMBL/GenBank/DDBJ databases">
        <title>The possibility of degradation of plastic by Microbulbifer hydrolyticus IRE-31.</title>
        <authorList>
            <person name="Liu L."/>
        </authorList>
    </citation>
    <scope>NUCLEOTIDE SEQUENCE [LARGE SCALE GENOMIC DNA]</scope>
    <source>
        <strain evidence="11 12">IRE-31</strain>
    </source>
</reference>
<gene>
    <name evidence="11" type="primary">xrtE</name>
    <name evidence="11" type="ORF">GTQ55_11575</name>
    <name evidence="10" type="ORF">HNQ53_000091</name>
</gene>
<proteinExistence type="predicted"/>
<dbReference type="NCBIfam" id="TIGR04178">
    <property type="entry name" value="exo_archaeo"/>
    <property type="match status" value="1"/>
</dbReference>
<keyword evidence="2" id="KW-1003">Cell membrane</keyword>
<evidence type="ECO:0000256" key="4">
    <source>
        <dbReference type="ARBA" id="ARBA00022692"/>
    </source>
</evidence>
<feature type="transmembrane region" description="Helical" evidence="8">
    <location>
        <begin position="369"/>
        <end position="389"/>
    </location>
</feature>
<feature type="transmembrane region" description="Helical" evidence="8">
    <location>
        <begin position="482"/>
        <end position="513"/>
    </location>
</feature>
<dbReference type="GO" id="GO:0005886">
    <property type="term" value="C:plasma membrane"/>
    <property type="evidence" value="ECO:0007669"/>
    <property type="project" value="UniProtKB-SubCell"/>
</dbReference>
<dbReference type="EC" id="3.4.22.-" evidence="11"/>
<keyword evidence="6 8" id="KW-1133">Transmembrane helix</keyword>
<evidence type="ECO:0000313" key="10">
    <source>
        <dbReference type="EMBL" id="MBB5209903.1"/>
    </source>
</evidence>
<dbReference type="NCBIfam" id="TIGR04162">
    <property type="entry name" value="exo_VPEID"/>
    <property type="match status" value="1"/>
</dbReference>
<evidence type="ECO:0000259" key="9">
    <source>
        <dbReference type="Pfam" id="PF02517"/>
    </source>
</evidence>
<feature type="transmembrane region" description="Helical" evidence="8">
    <location>
        <begin position="294"/>
        <end position="311"/>
    </location>
</feature>
<dbReference type="EMBL" id="CP047491">
    <property type="protein sequence ID" value="QHQ39558.1"/>
    <property type="molecule type" value="Genomic_DNA"/>
</dbReference>
<dbReference type="GO" id="GO:0006508">
    <property type="term" value="P:proteolysis"/>
    <property type="evidence" value="ECO:0007669"/>
    <property type="project" value="UniProtKB-KW"/>
</dbReference>
<dbReference type="OrthoDB" id="9787923at2"/>
<dbReference type="Proteomes" id="UP000563601">
    <property type="component" value="Unassembled WGS sequence"/>
</dbReference>
<dbReference type="GO" id="GO:0080120">
    <property type="term" value="P:CAAX-box protein maturation"/>
    <property type="evidence" value="ECO:0007669"/>
    <property type="project" value="UniProtKB-ARBA"/>
</dbReference>
<dbReference type="InterPro" id="IPR019127">
    <property type="entry name" value="Exosortase"/>
</dbReference>
<feature type="transmembrane region" description="Helical" evidence="8">
    <location>
        <begin position="87"/>
        <end position="111"/>
    </location>
</feature>
<name>A0A6P1T9V6_9GAMM</name>
<feature type="transmembrane region" description="Helical" evidence="8">
    <location>
        <begin position="7"/>
        <end position="25"/>
    </location>
</feature>
<dbReference type="InterPro" id="IPR026420">
    <property type="entry name" value="Exo_VPEID"/>
</dbReference>
<dbReference type="Proteomes" id="UP000464675">
    <property type="component" value="Chromosome"/>
</dbReference>
<dbReference type="AlphaFoldDB" id="A0A6P1T9V6"/>
<feature type="transmembrane region" description="Helical" evidence="8">
    <location>
        <begin position="45"/>
        <end position="67"/>
    </location>
</feature>
<keyword evidence="5 11" id="KW-0378">Hydrolase</keyword>
<keyword evidence="12" id="KW-1185">Reference proteome</keyword>
<dbReference type="InterPro" id="IPR014346">
    <property type="entry name" value="Prenyl_protease-related"/>
</dbReference>
<evidence type="ECO:0000256" key="3">
    <source>
        <dbReference type="ARBA" id="ARBA00022670"/>
    </source>
</evidence>
<keyword evidence="7 8" id="KW-0472">Membrane</keyword>
<organism evidence="10 13">
    <name type="scientific">Microbulbifer hydrolyticus</name>
    <dbReference type="NCBI Taxonomy" id="48074"/>
    <lineage>
        <taxon>Bacteria</taxon>
        <taxon>Pseudomonadati</taxon>
        <taxon>Pseudomonadota</taxon>
        <taxon>Gammaproteobacteria</taxon>
        <taxon>Cellvibrionales</taxon>
        <taxon>Microbulbiferaceae</taxon>
        <taxon>Microbulbifer</taxon>
    </lineage>
</organism>
<dbReference type="NCBIfam" id="TIGR03008">
    <property type="entry name" value="pepcterm_CAAX"/>
    <property type="match status" value="1"/>
</dbReference>
<dbReference type="Pfam" id="PF09721">
    <property type="entry name" value="Exosortase_EpsH"/>
    <property type="match status" value="1"/>
</dbReference>
<evidence type="ECO:0000313" key="13">
    <source>
        <dbReference type="Proteomes" id="UP000563601"/>
    </source>
</evidence>
<dbReference type="Pfam" id="PF02517">
    <property type="entry name" value="Rce1-like"/>
    <property type="match status" value="1"/>
</dbReference>
<evidence type="ECO:0000256" key="7">
    <source>
        <dbReference type="ARBA" id="ARBA00023136"/>
    </source>
</evidence>
<keyword evidence="3" id="KW-0645">Protease</keyword>
<evidence type="ECO:0000256" key="5">
    <source>
        <dbReference type="ARBA" id="ARBA00022801"/>
    </source>
</evidence>